<keyword evidence="3" id="KW-1185">Reference proteome</keyword>
<feature type="chain" id="PRO_5043586713" evidence="1">
    <location>
        <begin position="27"/>
        <end position="120"/>
    </location>
</feature>
<gene>
    <name evidence="2" type="ORF">R3P38DRAFT_2794119</name>
</gene>
<evidence type="ECO:0000256" key="1">
    <source>
        <dbReference type="SAM" id="SignalP"/>
    </source>
</evidence>
<organism evidence="2 3">
    <name type="scientific">Favolaschia claudopus</name>
    <dbReference type="NCBI Taxonomy" id="2862362"/>
    <lineage>
        <taxon>Eukaryota</taxon>
        <taxon>Fungi</taxon>
        <taxon>Dikarya</taxon>
        <taxon>Basidiomycota</taxon>
        <taxon>Agaricomycotina</taxon>
        <taxon>Agaricomycetes</taxon>
        <taxon>Agaricomycetidae</taxon>
        <taxon>Agaricales</taxon>
        <taxon>Marasmiineae</taxon>
        <taxon>Mycenaceae</taxon>
        <taxon>Favolaschia</taxon>
    </lineage>
</organism>
<comment type="caution">
    <text evidence="2">The sequence shown here is derived from an EMBL/GenBank/DDBJ whole genome shotgun (WGS) entry which is preliminary data.</text>
</comment>
<evidence type="ECO:0000313" key="3">
    <source>
        <dbReference type="Proteomes" id="UP001362999"/>
    </source>
</evidence>
<dbReference type="Proteomes" id="UP001362999">
    <property type="component" value="Unassembled WGS sequence"/>
</dbReference>
<feature type="signal peptide" evidence="1">
    <location>
        <begin position="1"/>
        <end position="26"/>
    </location>
</feature>
<dbReference type="EMBL" id="JAWWNJ010000076">
    <property type="protein sequence ID" value="KAK7006394.1"/>
    <property type="molecule type" value="Genomic_DNA"/>
</dbReference>
<sequence>MQFTTTLKALVFAAVCLIPSIRDSQTSVFGPNGFINDLINDPQNPTLTVPIAAGPTLADSDDSVAKKKKCCDPDFFYPCMTAQLLGCNPDNINLCSYQAEQDCLALCVGKPGATPSLCKN</sequence>
<keyword evidence="1" id="KW-0732">Signal</keyword>
<dbReference type="AlphaFoldDB" id="A0AAW0AAZ8"/>
<reference evidence="2 3" key="1">
    <citation type="journal article" date="2024" name="J Genomics">
        <title>Draft genome sequencing and assembly of Favolaschia claudopus CIRM-BRFM 2984 isolated from oak limbs.</title>
        <authorList>
            <person name="Navarro D."/>
            <person name="Drula E."/>
            <person name="Chaduli D."/>
            <person name="Cazenave R."/>
            <person name="Ahrendt S."/>
            <person name="Wang J."/>
            <person name="Lipzen A."/>
            <person name="Daum C."/>
            <person name="Barry K."/>
            <person name="Grigoriev I.V."/>
            <person name="Favel A."/>
            <person name="Rosso M.N."/>
            <person name="Martin F."/>
        </authorList>
    </citation>
    <scope>NUCLEOTIDE SEQUENCE [LARGE SCALE GENOMIC DNA]</scope>
    <source>
        <strain evidence="2 3">CIRM-BRFM 2984</strain>
    </source>
</reference>
<accession>A0AAW0AAZ8</accession>
<protein>
    <submittedName>
        <fullName evidence="2">Uncharacterized protein</fullName>
    </submittedName>
</protein>
<evidence type="ECO:0000313" key="2">
    <source>
        <dbReference type="EMBL" id="KAK7006394.1"/>
    </source>
</evidence>
<name>A0AAW0AAZ8_9AGAR</name>
<proteinExistence type="predicted"/>